<dbReference type="AlphaFoldDB" id="A0A165IL43"/>
<dbReference type="RefSeq" id="XP_040770742.1">
    <property type="nucleotide sequence ID" value="XM_040906752.1"/>
</dbReference>
<evidence type="ECO:0000313" key="2">
    <source>
        <dbReference type="Proteomes" id="UP000076871"/>
    </source>
</evidence>
<accession>A0A165IL43</accession>
<sequence>MLDSSSDDHVSVRWVHHDDQQDLLENMNCNGKTSSVSLLCHRLTHDHHTEVSSNRLELVLSEDANICVNDNKQGLMEYMNHDGKTASVIIGEDQAIYELMLWCSVTDLSVVNDMFCAITMADVSPPSISSHLFAFAVSESLSSHGLDVLQCGSHGGDTEHMTLINDGHQQARFTHSVVQSTCDVSNDHINVVNNSIVIEEHKHDAPLASSSSGSHGDDSVHCDGLKDGEIIMDGFTLMNISLYASVDTVDSMLHE</sequence>
<evidence type="ECO:0000313" key="1">
    <source>
        <dbReference type="EMBL" id="KZT13232.1"/>
    </source>
</evidence>
<dbReference type="GeneID" id="63823781"/>
<protein>
    <submittedName>
        <fullName evidence="1">Uncharacterized protein</fullName>
    </submittedName>
</protein>
<dbReference type="EMBL" id="KV427605">
    <property type="protein sequence ID" value="KZT13232.1"/>
    <property type="molecule type" value="Genomic_DNA"/>
</dbReference>
<proteinExistence type="predicted"/>
<gene>
    <name evidence="1" type="ORF">LAESUDRAFT_710268</name>
</gene>
<dbReference type="Proteomes" id="UP000076871">
    <property type="component" value="Unassembled WGS sequence"/>
</dbReference>
<reference evidence="1 2" key="1">
    <citation type="journal article" date="2016" name="Mol. Biol. Evol.">
        <title>Comparative Genomics of Early-Diverging Mushroom-Forming Fungi Provides Insights into the Origins of Lignocellulose Decay Capabilities.</title>
        <authorList>
            <person name="Nagy L.G."/>
            <person name="Riley R."/>
            <person name="Tritt A."/>
            <person name="Adam C."/>
            <person name="Daum C."/>
            <person name="Floudas D."/>
            <person name="Sun H."/>
            <person name="Yadav J.S."/>
            <person name="Pangilinan J."/>
            <person name="Larsson K.H."/>
            <person name="Matsuura K."/>
            <person name="Barry K."/>
            <person name="Labutti K."/>
            <person name="Kuo R."/>
            <person name="Ohm R.A."/>
            <person name="Bhattacharya S.S."/>
            <person name="Shirouzu T."/>
            <person name="Yoshinaga Y."/>
            <person name="Martin F.M."/>
            <person name="Grigoriev I.V."/>
            <person name="Hibbett D.S."/>
        </authorList>
    </citation>
    <scope>NUCLEOTIDE SEQUENCE [LARGE SCALE GENOMIC DNA]</scope>
    <source>
        <strain evidence="1 2">93-53</strain>
    </source>
</reference>
<organism evidence="1 2">
    <name type="scientific">Laetiporus sulphureus 93-53</name>
    <dbReference type="NCBI Taxonomy" id="1314785"/>
    <lineage>
        <taxon>Eukaryota</taxon>
        <taxon>Fungi</taxon>
        <taxon>Dikarya</taxon>
        <taxon>Basidiomycota</taxon>
        <taxon>Agaricomycotina</taxon>
        <taxon>Agaricomycetes</taxon>
        <taxon>Polyporales</taxon>
        <taxon>Laetiporus</taxon>
    </lineage>
</organism>
<name>A0A165IL43_9APHY</name>
<dbReference type="InParanoid" id="A0A165IL43"/>
<keyword evidence="2" id="KW-1185">Reference proteome</keyword>